<feature type="region of interest" description="Disordered" evidence="1">
    <location>
        <begin position="33"/>
        <end position="57"/>
    </location>
</feature>
<feature type="compositionally biased region" description="Low complexity" evidence="1">
    <location>
        <begin position="33"/>
        <end position="43"/>
    </location>
</feature>
<name>A0A6C2TVM8_PONDE</name>
<dbReference type="RefSeq" id="WP_136077448.1">
    <property type="nucleotide sequence ID" value="NZ_CAAHFG010000001.1"/>
</dbReference>
<gene>
    <name evidence="2" type="ORF">PDESU_00256</name>
</gene>
<dbReference type="AlphaFoldDB" id="A0A6C2TVM8"/>
<organism evidence="2 3">
    <name type="scientific">Pontiella desulfatans</name>
    <dbReference type="NCBI Taxonomy" id="2750659"/>
    <lineage>
        <taxon>Bacteria</taxon>
        <taxon>Pseudomonadati</taxon>
        <taxon>Kiritimatiellota</taxon>
        <taxon>Kiritimatiellia</taxon>
        <taxon>Kiritimatiellales</taxon>
        <taxon>Pontiellaceae</taxon>
        <taxon>Pontiella</taxon>
    </lineage>
</organism>
<accession>A0A6C2TVM8</accession>
<protein>
    <recommendedName>
        <fullName evidence="4">Right handed beta helix domain-containing protein</fullName>
    </recommendedName>
</protein>
<dbReference type="InterPro" id="IPR012334">
    <property type="entry name" value="Pectin_lyas_fold"/>
</dbReference>
<evidence type="ECO:0000313" key="3">
    <source>
        <dbReference type="Proteomes" id="UP000366872"/>
    </source>
</evidence>
<evidence type="ECO:0008006" key="4">
    <source>
        <dbReference type="Google" id="ProtNLM"/>
    </source>
</evidence>
<dbReference type="SUPFAM" id="SSF51126">
    <property type="entry name" value="Pectin lyase-like"/>
    <property type="match status" value="1"/>
</dbReference>
<keyword evidence="3" id="KW-1185">Reference proteome</keyword>
<dbReference type="Proteomes" id="UP000366872">
    <property type="component" value="Unassembled WGS sequence"/>
</dbReference>
<proteinExistence type="predicted"/>
<evidence type="ECO:0000256" key="1">
    <source>
        <dbReference type="SAM" id="MobiDB-lite"/>
    </source>
</evidence>
<evidence type="ECO:0000313" key="2">
    <source>
        <dbReference type="EMBL" id="VGO11710.1"/>
    </source>
</evidence>
<dbReference type="InterPro" id="IPR011050">
    <property type="entry name" value="Pectin_lyase_fold/virulence"/>
</dbReference>
<reference evidence="2 3" key="1">
    <citation type="submission" date="2019-04" db="EMBL/GenBank/DDBJ databases">
        <authorList>
            <person name="Van Vliet M D."/>
        </authorList>
    </citation>
    <scope>NUCLEOTIDE SEQUENCE [LARGE SCALE GENOMIC DNA]</scope>
    <source>
        <strain evidence="2 3">F1</strain>
    </source>
</reference>
<dbReference type="Gene3D" id="2.160.20.10">
    <property type="entry name" value="Single-stranded right-handed beta-helix, Pectin lyase-like"/>
    <property type="match status" value="1"/>
</dbReference>
<dbReference type="EMBL" id="CAAHFG010000001">
    <property type="protein sequence ID" value="VGO11710.1"/>
    <property type="molecule type" value="Genomic_DNA"/>
</dbReference>
<sequence>MKKFILFLMLCTAGFAGVYYFMEREPVPEATTIAAPVPAPVEQKTPEPKPVPEPKPAPVTADFEIPAGYTLISSLDELADYAAQSGNLIRMKPGTYVVKKTYYADDPKIIFNFSGSNNTFDLTDVRIEIDTQVYADMPNSKNPHGYMGFRMHGDHITILGGEFEDIGEKVGPRGANEFEIMGNDFTMKGSSVTVRGSAPYGYGDMYGKGRGAFVRLQKHALMSVMGDRILIEDCDFKVFSYGHGIHMHGSQDNVFRNVKMLGALRLTDEIYNEKSGPAAEHDYKIMFPDWMQGQPIPKGQMLSLTEDGIRAYVRGTNKEGVERNTGHVTMENCTIVRMRTCVALAAASSADVTDCTVREAGGTAYGLPSNCTIRRCKGDASYSPLLSIPYSNRRNADIELELVETDQDAGDHALANIVGSNHRITITYSGKTRPKKLREICIGSTGERYREDNTDEKELREKNNANGITLINETPHPVFLTEFSSNCEVITHSSVKDRGDDNKKKKTASR</sequence>